<protein>
    <recommendedName>
        <fullName evidence="2">Type II secretion system protein H</fullName>
    </recommendedName>
    <alternativeName>
        <fullName evidence="10">General secretion pathway protein H</fullName>
    </alternativeName>
</protein>
<dbReference type="Pfam" id="PF07963">
    <property type="entry name" value="N_methyl"/>
    <property type="match status" value="1"/>
</dbReference>
<comment type="subcellular location">
    <subcellularLocation>
        <location evidence="1">Cell inner membrane</location>
        <topology evidence="1">Single-pass membrane protein</topology>
    </subcellularLocation>
</comment>
<reference evidence="13" key="1">
    <citation type="journal article" date="2021" name="Proc. Natl. Acad. Sci. U.S.A.">
        <title>Global biogeography of chemosynthetic symbionts reveals both localized and globally distributed symbiont groups. .</title>
        <authorList>
            <person name="Osvatic J.T."/>
            <person name="Wilkins L.G.E."/>
            <person name="Leibrecht L."/>
            <person name="Leray M."/>
            <person name="Zauner S."/>
            <person name="Polzin J."/>
            <person name="Camacho Y."/>
            <person name="Gros O."/>
            <person name="van Gils J.A."/>
            <person name="Eisen J.A."/>
            <person name="Petersen J.M."/>
            <person name="Yuen B."/>
        </authorList>
    </citation>
    <scope>NUCLEOTIDE SEQUENCE</scope>
    <source>
        <strain evidence="13">MAGclacostrist055</strain>
    </source>
</reference>
<organism evidence="13 14">
    <name type="scientific">Candidatus Thiodiazotropha taylori</name>
    <dbReference type="NCBI Taxonomy" id="2792791"/>
    <lineage>
        <taxon>Bacteria</taxon>
        <taxon>Pseudomonadati</taxon>
        <taxon>Pseudomonadota</taxon>
        <taxon>Gammaproteobacteria</taxon>
        <taxon>Chromatiales</taxon>
        <taxon>Sedimenticolaceae</taxon>
        <taxon>Candidatus Thiodiazotropha</taxon>
    </lineage>
</organism>
<keyword evidence="6 11" id="KW-0812">Transmembrane</keyword>
<accession>A0A9E4NNY9</accession>
<evidence type="ECO:0000256" key="8">
    <source>
        <dbReference type="ARBA" id="ARBA00023136"/>
    </source>
</evidence>
<evidence type="ECO:0000256" key="10">
    <source>
        <dbReference type="ARBA" id="ARBA00030775"/>
    </source>
</evidence>
<proteinExistence type="inferred from homology"/>
<keyword evidence="8 11" id="KW-0472">Membrane</keyword>
<evidence type="ECO:0000256" key="7">
    <source>
        <dbReference type="ARBA" id="ARBA00022989"/>
    </source>
</evidence>
<dbReference type="SUPFAM" id="SSF54523">
    <property type="entry name" value="Pili subunits"/>
    <property type="match status" value="1"/>
</dbReference>
<sequence length="157" mass="16760">MQKNQGFTLIEMMITVVIAAILLTVGIPSFFNMIERNSVSSASNELVAALLYARSEAVRQEGNAIFTLDANGWTVDVDADLDGTVDATVLAYQIENANISIAEALAADTLTYNPRGRATASAGDSIEISYDGTLKSRVCINLIGRPSIKKVDEGDCP</sequence>
<dbReference type="InterPro" id="IPR045584">
    <property type="entry name" value="Pilin-like"/>
</dbReference>
<evidence type="ECO:0000256" key="1">
    <source>
        <dbReference type="ARBA" id="ARBA00004377"/>
    </source>
</evidence>
<dbReference type="Pfam" id="PF12019">
    <property type="entry name" value="GspH"/>
    <property type="match status" value="1"/>
</dbReference>
<feature type="domain" description="General secretion pathway GspH" evidence="12">
    <location>
        <begin position="42"/>
        <end position="143"/>
    </location>
</feature>
<dbReference type="InterPro" id="IPR022346">
    <property type="entry name" value="T2SS_GspH"/>
</dbReference>
<dbReference type="Gene3D" id="3.55.40.10">
    <property type="entry name" value="minor pseudopilin epsh domain"/>
    <property type="match status" value="1"/>
</dbReference>
<evidence type="ECO:0000256" key="2">
    <source>
        <dbReference type="ARBA" id="ARBA00021549"/>
    </source>
</evidence>
<evidence type="ECO:0000256" key="6">
    <source>
        <dbReference type="ARBA" id="ARBA00022692"/>
    </source>
</evidence>
<dbReference type="NCBIfam" id="TIGR02532">
    <property type="entry name" value="IV_pilin_GFxxxE"/>
    <property type="match status" value="1"/>
</dbReference>
<dbReference type="Proteomes" id="UP000886674">
    <property type="component" value="Unassembled WGS sequence"/>
</dbReference>
<gene>
    <name evidence="13" type="ORF">JAY77_21780</name>
</gene>
<name>A0A9E4NNY9_9GAMM</name>
<evidence type="ECO:0000313" key="14">
    <source>
        <dbReference type="Proteomes" id="UP000886674"/>
    </source>
</evidence>
<evidence type="ECO:0000256" key="5">
    <source>
        <dbReference type="ARBA" id="ARBA00022519"/>
    </source>
</evidence>
<keyword evidence="7 11" id="KW-1133">Transmembrane helix</keyword>
<evidence type="ECO:0000313" key="13">
    <source>
        <dbReference type="EMBL" id="MCG7980763.1"/>
    </source>
</evidence>
<evidence type="ECO:0000259" key="12">
    <source>
        <dbReference type="Pfam" id="PF12019"/>
    </source>
</evidence>
<keyword evidence="4" id="KW-0488">Methylation</keyword>
<keyword evidence="3" id="KW-1003">Cell membrane</keyword>
<comment type="similarity">
    <text evidence="9">Belongs to the GSP H family.</text>
</comment>
<evidence type="ECO:0000256" key="9">
    <source>
        <dbReference type="ARBA" id="ARBA00025772"/>
    </source>
</evidence>
<comment type="caution">
    <text evidence="13">The sequence shown here is derived from an EMBL/GenBank/DDBJ whole genome shotgun (WGS) entry which is preliminary data.</text>
</comment>
<evidence type="ECO:0000256" key="4">
    <source>
        <dbReference type="ARBA" id="ARBA00022481"/>
    </source>
</evidence>
<feature type="transmembrane region" description="Helical" evidence="11">
    <location>
        <begin position="12"/>
        <end position="31"/>
    </location>
</feature>
<dbReference type="AlphaFoldDB" id="A0A9E4NNY9"/>
<dbReference type="InterPro" id="IPR012902">
    <property type="entry name" value="N_methyl_site"/>
</dbReference>
<dbReference type="PROSITE" id="PS00409">
    <property type="entry name" value="PROKAR_NTER_METHYL"/>
    <property type="match status" value="1"/>
</dbReference>
<dbReference type="GO" id="GO:0015628">
    <property type="term" value="P:protein secretion by the type II secretion system"/>
    <property type="evidence" value="ECO:0007669"/>
    <property type="project" value="InterPro"/>
</dbReference>
<dbReference type="GO" id="GO:0005886">
    <property type="term" value="C:plasma membrane"/>
    <property type="evidence" value="ECO:0007669"/>
    <property type="project" value="UniProtKB-SubCell"/>
</dbReference>
<evidence type="ECO:0000256" key="11">
    <source>
        <dbReference type="SAM" id="Phobius"/>
    </source>
</evidence>
<keyword evidence="5" id="KW-0997">Cell inner membrane</keyword>
<dbReference type="GO" id="GO:0015627">
    <property type="term" value="C:type II protein secretion system complex"/>
    <property type="evidence" value="ECO:0007669"/>
    <property type="project" value="InterPro"/>
</dbReference>
<dbReference type="EMBL" id="JAEPCR010000154">
    <property type="protein sequence ID" value="MCG7980763.1"/>
    <property type="molecule type" value="Genomic_DNA"/>
</dbReference>
<evidence type="ECO:0000256" key="3">
    <source>
        <dbReference type="ARBA" id="ARBA00022475"/>
    </source>
</evidence>